<dbReference type="InterPro" id="IPR016856">
    <property type="entry name" value="QueF_type1"/>
</dbReference>
<dbReference type="InterPro" id="IPR029500">
    <property type="entry name" value="QueF"/>
</dbReference>
<dbReference type="NCBIfam" id="TIGR03139">
    <property type="entry name" value="QueF-II"/>
    <property type="match status" value="1"/>
</dbReference>
<evidence type="ECO:0000256" key="3">
    <source>
        <dbReference type="ARBA" id="ARBA00022857"/>
    </source>
</evidence>
<keyword evidence="6" id="KW-1185">Reference proteome</keyword>
<dbReference type="PANTHER" id="PTHR34354">
    <property type="entry name" value="NADPH-DEPENDENT 7-CYANO-7-DEAZAGUANINE REDUCTASE"/>
    <property type="match status" value="1"/>
</dbReference>
<accession>A0AA35TQC8</accession>
<evidence type="ECO:0000256" key="1">
    <source>
        <dbReference type="ARBA" id="ARBA00022490"/>
    </source>
</evidence>
<keyword evidence="4" id="KW-0560">Oxidoreductase</keyword>
<name>A0AA35TQC8_GEOBA</name>
<dbReference type="Pfam" id="PF14489">
    <property type="entry name" value="QueF"/>
    <property type="match status" value="1"/>
</dbReference>
<gene>
    <name evidence="5" type="ORF">GBAR_LOCUS28363</name>
</gene>
<dbReference type="GO" id="GO:0033739">
    <property type="term" value="F:preQ1 synthase activity"/>
    <property type="evidence" value="ECO:0007669"/>
    <property type="project" value="InterPro"/>
</dbReference>
<keyword evidence="3" id="KW-0521">NADP</keyword>
<dbReference type="GO" id="GO:0008616">
    <property type="term" value="P:tRNA queuosine(34) biosynthetic process"/>
    <property type="evidence" value="ECO:0007669"/>
    <property type="project" value="UniProtKB-KW"/>
</dbReference>
<dbReference type="Proteomes" id="UP001174909">
    <property type="component" value="Unassembled WGS sequence"/>
</dbReference>
<evidence type="ECO:0000256" key="2">
    <source>
        <dbReference type="ARBA" id="ARBA00022785"/>
    </source>
</evidence>
<sequence length="111" mass="12646">MAFDYEYPEQESEIALDTDEFTAVCPWTGLPDFGALTIRYVPDMKLLELKSLKYYLLSYRQVGIVQEHAANRILKDLVAACRPHRMAVSLDYKTRGGIHTTVDVAYQATEV</sequence>
<reference evidence="5" key="1">
    <citation type="submission" date="2023-03" db="EMBL/GenBank/DDBJ databases">
        <authorList>
            <person name="Steffen K."/>
            <person name="Cardenas P."/>
        </authorList>
    </citation>
    <scope>NUCLEOTIDE SEQUENCE</scope>
</reference>
<dbReference type="HAMAP" id="MF_00818">
    <property type="entry name" value="QueF_type1"/>
    <property type="match status" value="1"/>
</dbReference>
<organism evidence="5 6">
    <name type="scientific">Geodia barretti</name>
    <name type="common">Barrett's horny sponge</name>
    <dbReference type="NCBI Taxonomy" id="519541"/>
    <lineage>
        <taxon>Eukaryota</taxon>
        <taxon>Metazoa</taxon>
        <taxon>Porifera</taxon>
        <taxon>Demospongiae</taxon>
        <taxon>Heteroscleromorpha</taxon>
        <taxon>Tetractinellida</taxon>
        <taxon>Astrophorina</taxon>
        <taxon>Geodiidae</taxon>
        <taxon>Geodia</taxon>
    </lineage>
</organism>
<dbReference type="EMBL" id="CASHTH010003967">
    <property type="protein sequence ID" value="CAI8051814.1"/>
    <property type="molecule type" value="Genomic_DNA"/>
</dbReference>
<dbReference type="Gene3D" id="3.30.1130.10">
    <property type="match status" value="1"/>
</dbReference>
<comment type="caution">
    <text evidence="5">The sequence shown here is derived from an EMBL/GenBank/DDBJ whole genome shotgun (WGS) entry which is preliminary data.</text>
</comment>
<keyword evidence="2" id="KW-0671">Queuosine biosynthesis</keyword>
<proteinExistence type="inferred from homology"/>
<dbReference type="InterPro" id="IPR043133">
    <property type="entry name" value="GTP-CH-I_C/QueF"/>
</dbReference>
<evidence type="ECO:0000256" key="4">
    <source>
        <dbReference type="ARBA" id="ARBA00023002"/>
    </source>
</evidence>
<keyword evidence="1" id="KW-0963">Cytoplasm</keyword>
<dbReference type="PANTHER" id="PTHR34354:SF1">
    <property type="entry name" value="NADPH-DEPENDENT 7-CYANO-7-DEAZAGUANINE REDUCTASE"/>
    <property type="match status" value="1"/>
</dbReference>
<protein>
    <submittedName>
        <fullName evidence="5">NADPH-dependent 7-cyano-7-deazaguanine reductase</fullName>
    </submittedName>
</protein>
<dbReference type="PIRSF" id="PIRSF027377">
    <property type="entry name" value="Nitrile_oxidored_QueF"/>
    <property type="match status" value="1"/>
</dbReference>
<dbReference type="SUPFAM" id="SSF55620">
    <property type="entry name" value="Tetrahydrobiopterin biosynthesis enzymes-like"/>
    <property type="match status" value="1"/>
</dbReference>
<dbReference type="InterPro" id="IPR050084">
    <property type="entry name" value="NADPH_dep_7-cyano-7-deazaG_red"/>
</dbReference>
<dbReference type="GO" id="GO:0005737">
    <property type="term" value="C:cytoplasm"/>
    <property type="evidence" value="ECO:0007669"/>
    <property type="project" value="InterPro"/>
</dbReference>
<evidence type="ECO:0000313" key="6">
    <source>
        <dbReference type="Proteomes" id="UP001174909"/>
    </source>
</evidence>
<dbReference type="AlphaFoldDB" id="A0AA35TQC8"/>
<evidence type="ECO:0000313" key="5">
    <source>
        <dbReference type="EMBL" id="CAI8051814.1"/>
    </source>
</evidence>